<comment type="caution">
    <text evidence="1">The sequence shown here is derived from an EMBL/GenBank/DDBJ whole genome shotgun (WGS) entry which is preliminary data.</text>
</comment>
<accession>A0A0F9U958</accession>
<organism evidence="1">
    <name type="scientific">marine sediment metagenome</name>
    <dbReference type="NCBI Taxonomy" id="412755"/>
    <lineage>
        <taxon>unclassified sequences</taxon>
        <taxon>metagenomes</taxon>
        <taxon>ecological metagenomes</taxon>
    </lineage>
</organism>
<reference evidence="1" key="1">
    <citation type="journal article" date="2015" name="Nature">
        <title>Complex archaea that bridge the gap between prokaryotes and eukaryotes.</title>
        <authorList>
            <person name="Spang A."/>
            <person name="Saw J.H."/>
            <person name="Jorgensen S.L."/>
            <person name="Zaremba-Niedzwiedzka K."/>
            <person name="Martijn J."/>
            <person name="Lind A.E."/>
            <person name="van Eijk R."/>
            <person name="Schleper C."/>
            <person name="Guy L."/>
            <person name="Ettema T.J."/>
        </authorList>
    </citation>
    <scope>NUCLEOTIDE SEQUENCE</scope>
</reference>
<evidence type="ECO:0000313" key="1">
    <source>
        <dbReference type="EMBL" id="KKN57766.1"/>
    </source>
</evidence>
<proteinExistence type="predicted"/>
<dbReference type="EMBL" id="LAZR01000790">
    <property type="protein sequence ID" value="KKN57766.1"/>
    <property type="molecule type" value="Genomic_DNA"/>
</dbReference>
<dbReference type="AlphaFoldDB" id="A0A0F9U958"/>
<name>A0A0F9U958_9ZZZZ</name>
<gene>
    <name evidence="1" type="ORF">LCGC14_0558930</name>
</gene>
<protein>
    <submittedName>
        <fullName evidence="1">Uncharacterized protein</fullName>
    </submittedName>
</protein>
<sequence>MNDEGEKENFIDKMNNAFVDFVGSVFGESGKDFIEETSEKIKEFSSDAISKFMEFSDSVIGSLNLQDNDQVIKARDSIEDLLKQAGLLKESDEEEEF</sequence>